<accession>J8Q4Z8</accession>
<comment type="caution">
    <text evidence="2">The sequence shown here is derived from an EMBL/GenBank/DDBJ whole genome shotgun (WGS) entry which is preliminary data.</text>
</comment>
<evidence type="ECO:0000256" key="1">
    <source>
        <dbReference type="SAM" id="MobiDB-lite"/>
    </source>
</evidence>
<evidence type="ECO:0000313" key="3">
    <source>
        <dbReference type="Proteomes" id="UP000006968"/>
    </source>
</evidence>
<protein>
    <submittedName>
        <fullName evidence="2">YGR035C</fullName>
    </submittedName>
</protein>
<dbReference type="AlphaFoldDB" id="J8Q4Z8"/>
<name>J8Q4Z8_SACAR</name>
<feature type="region of interest" description="Disordered" evidence="1">
    <location>
        <begin position="44"/>
        <end position="120"/>
    </location>
</feature>
<reference evidence="2 3" key="1">
    <citation type="journal article" date="2013" name="BMC Genomics">
        <title>High quality de novo sequencing and assembly of the Saccharomyces arboricolus genome.</title>
        <authorList>
            <person name="Liti G."/>
            <person name="Nguyen Ba A.N."/>
            <person name="Blythe M."/>
            <person name="Mueller C.A."/>
            <person name="Bergstroem A."/>
            <person name="Cubillos F.A."/>
            <person name="Dafhnis-Calas F."/>
            <person name="Khoshraftar S."/>
            <person name="Malla S."/>
            <person name="Mehta N."/>
            <person name="Siow C.C."/>
            <person name="Warringer J."/>
            <person name="Moses A.M."/>
            <person name="Louis E.J."/>
            <person name="Nieduszynski C.A."/>
        </authorList>
    </citation>
    <scope>NUCLEOTIDE SEQUENCE [LARGE SCALE GENOMIC DNA]</scope>
    <source>
        <strain evidence="3">H-6 / AS 2.3317 / CBS 10644</strain>
    </source>
</reference>
<proteinExistence type="predicted"/>
<feature type="compositionally biased region" description="Basic and acidic residues" evidence="1">
    <location>
        <begin position="9"/>
        <end position="21"/>
    </location>
</feature>
<evidence type="ECO:0000313" key="2">
    <source>
        <dbReference type="EMBL" id="EJS43696.1"/>
    </source>
</evidence>
<dbReference type="EMBL" id="ALIE01000086">
    <property type="protein sequence ID" value="EJS43696.1"/>
    <property type="molecule type" value="Genomic_DNA"/>
</dbReference>
<dbReference type="OrthoDB" id="4064807at2759"/>
<sequence length="120" mass="13477">MLLTQTRFTRTEGPVHSEDNSCKISNSFMRSLVSSLVVRPISSLTNTVTNGRSKRQSARHNSLPNKITRHDLIKAAAENDLKRSKSQGRDKPRRSSNSRDNEEIILSSANAEIQRTRSSI</sequence>
<organism evidence="2 3">
    <name type="scientific">Saccharomyces arboricola (strain H-6 / AS 2.3317 / CBS 10644)</name>
    <name type="common">Yeast</name>
    <dbReference type="NCBI Taxonomy" id="1160507"/>
    <lineage>
        <taxon>Eukaryota</taxon>
        <taxon>Fungi</taxon>
        <taxon>Dikarya</taxon>
        <taxon>Ascomycota</taxon>
        <taxon>Saccharomycotina</taxon>
        <taxon>Saccharomycetes</taxon>
        <taxon>Saccharomycetales</taxon>
        <taxon>Saccharomycetaceae</taxon>
        <taxon>Saccharomyces</taxon>
    </lineage>
</organism>
<dbReference type="HOGENOM" id="CLU_2147826_0_0_1"/>
<feature type="compositionally biased region" description="Polar residues" evidence="1">
    <location>
        <begin position="107"/>
        <end position="120"/>
    </location>
</feature>
<dbReference type="Proteomes" id="UP000006968">
    <property type="component" value="Chromosome VII"/>
</dbReference>
<feature type="compositionally biased region" description="Basic and acidic residues" evidence="1">
    <location>
        <begin position="68"/>
        <end position="90"/>
    </location>
</feature>
<keyword evidence="3" id="KW-1185">Reference proteome</keyword>
<gene>
    <name evidence="2" type="ORF">SU7_1213</name>
</gene>
<feature type="region of interest" description="Disordered" evidence="1">
    <location>
        <begin position="1"/>
        <end position="22"/>
    </location>
</feature>